<dbReference type="Pfam" id="PF03120">
    <property type="entry name" value="OB_DNA_ligase"/>
    <property type="match status" value="1"/>
</dbReference>
<dbReference type="NCBIfam" id="NF005932">
    <property type="entry name" value="PRK07956.1"/>
    <property type="match status" value="1"/>
</dbReference>
<dbReference type="InterPro" id="IPR003583">
    <property type="entry name" value="Hlx-hairpin-Hlx_DNA-bd_motif"/>
</dbReference>
<dbReference type="SUPFAM" id="SSF52113">
    <property type="entry name" value="BRCT domain"/>
    <property type="match status" value="1"/>
</dbReference>
<keyword evidence="6 14" id="KW-0479">Metal-binding</keyword>
<proteinExistence type="inferred from homology"/>
<dbReference type="InterPro" id="IPR013840">
    <property type="entry name" value="DNAligase_N"/>
</dbReference>
<dbReference type="SUPFAM" id="SSF56091">
    <property type="entry name" value="DNA ligase/mRNA capping enzyme, catalytic domain"/>
    <property type="match status" value="1"/>
</dbReference>
<evidence type="ECO:0000256" key="9">
    <source>
        <dbReference type="ARBA" id="ARBA00022842"/>
    </source>
</evidence>
<evidence type="ECO:0000259" key="15">
    <source>
        <dbReference type="PROSITE" id="PS50172"/>
    </source>
</evidence>
<keyword evidence="14" id="KW-0464">Manganese</keyword>
<dbReference type="Proteomes" id="UP000177195">
    <property type="component" value="Unassembled WGS sequence"/>
</dbReference>
<dbReference type="GO" id="GO:0046872">
    <property type="term" value="F:metal ion binding"/>
    <property type="evidence" value="ECO:0007669"/>
    <property type="project" value="UniProtKB-KW"/>
</dbReference>
<dbReference type="PROSITE" id="PS01055">
    <property type="entry name" value="DNA_LIGASE_N1"/>
    <property type="match status" value="1"/>
</dbReference>
<dbReference type="GO" id="GO:0003911">
    <property type="term" value="F:DNA ligase (NAD+) activity"/>
    <property type="evidence" value="ECO:0007669"/>
    <property type="project" value="UniProtKB-UniRule"/>
</dbReference>
<dbReference type="Gene3D" id="1.10.287.610">
    <property type="entry name" value="Helix hairpin bin"/>
    <property type="match status" value="1"/>
</dbReference>
<evidence type="ECO:0000313" key="17">
    <source>
        <dbReference type="Proteomes" id="UP000177195"/>
    </source>
</evidence>
<evidence type="ECO:0000256" key="5">
    <source>
        <dbReference type="ARBA" id="ARBA00022705"/>
    </source>
</evidence>
<dbReference type="Gene3D" id="2.40.50.140">
    <property type="entry name" value="Nucleic acid-binding proteins"/>
    <property type="match status" value="1"/>
</dbReference>
<evidence type="ECO:0000256" key="2">
    <source>
        <dbReference type="ARBA" id="ARBA00012722"/>
    </source>
</evidence>
<dbReference type="Gene3D" id="3.30.470.30">
    <property type="entry name" value="DNA ligase/mRNA capping enzyme"/>
    <property type="match status" value="1"/>
</dbReference>
<dbReference type="NCBIfam" id="TIGR00575">
    <property type="entry name" value="dnlj"/>
    <property type="match status" value="1"/>
</dbReference>
<dbReference type="GO" id="GO:0003677">
    <property type="term" value="F:DNA binding"/>
    <property type="evidence" value="ECO:0007669"/>
    <property type="project" value="InterPro"/>
</dbReference>
<dbReference type="GO" id="GO:0006281">
    <property type="term" value="P:DNA repair"/>
    <property type="evidence" value="ECO:0007669"/>
    <property type="project" value="UniProtKB-KW"/>
</dbReference>
<dbReference type="PROSITE" id="PS50172">
    <property type="entry name" value="BRCT"/>
    <property type="match status" value="1"/>
</dbReference>
<evidence type="ECO:0000256" key="3">
    <source>
        <dbReference type="ARBA" id="ARBA00013308"/>
    </source>
</evidence>
<dbReference type="CDD" id="cd00114">
    <property type="entry name" value="LIGANc"/>
    <property type="match status" value="1"/>
</dbReference>
<feature type="binding site" evidence="14">
    <location>
        <position position="428"/>
    </location>
    <ligand>
        <name>Zn(2+)</name>
        <dbReference type="ChEBI" id="CHEBI:29105"/>
    </ligand>
</feature>
<dbReference type="Pfam" id="PF01653">
    <property type="entry name" value="DNA_ligase_aden"/>
    <property type="match status" value="1"/>
</dbReference>
<comment type="caution">
    <text evidence="16">The sequence shown here is derived from an EMBL/GenBank/DDBJ whole genome shotgun (WGS) entry which is preliminary data.</text>
</comment>
<dbReference type="Gene3D" id="1.10.150.20">
    <property type="entry name" value="5' to 3' exonuclease, C-terminal subdomain"/>
    <property type="match status" value="2"/>
</dbReference>
<dbReference type="AlphaFoldDB" id="A0A1F6XSW2"/>
<dbReference type="PIRSF" id="PIRSF001604">
    <property type="entry name" value="LigA"/>
    <property type="match status" value="1"/>
</dbReference>
<gene>
    <name evidence="14" type="primary">ligA</name>
    <name evidence="16" type="ORF">A3I25_02070</name>
</gene>
<dbReference type="SMART" id="SM00292">
    <property type="entry name" value="BRCT"/>
    <property type="match status" value="1"/>
</dbReference>
<dbReference type="SUPFAM" id="SSF50249">
    <property type="entry name" value="Nucleic acid-binding proteins"/>
    <property type="match status" value="1"/>
</dbReference>
<evidence type="ECO:0000256" key="10">
    <source>
        <dbReference type="ARBA" id="ARBA00023027"/>
    </source>
</evidence>
<comment type="similarity">
    <text evidence="13 14">Belongs to the NAD-dependent DNA ligase family. LigA subfamily.</text>
</comment>
<feature type="binding site" evidence="14">
    <location>
        <position position="121"/>
    </location>
    <ligand>
        <name>NAD(+)</name>
        <dbReference type="ChEBI" id="CHEBI:57540"/>
    </ligand>
</feature>
<dbReference type="InterPro" id="IPR001679">
    <property type="entry name" value="DNA_ligase"/>
</dbReference>
<dbReference type="PANTHER" id="PTHR23389:SF9">
    <property type="entry name" value="DNA LIGASE"/>
    <property type="match status" value="1"/>
</dbReference>
<dbReference type="EC" id="6.5.1.2" evidence="2 14"/>
<evidence type="ECO:0000256" key="1">
    <source>
        <dbReference type="ARBA" id="ARBA00004067"/>
    </source>
</evidence>
<dbReference type="InterPro" id="IPR013839">
    <property type="entry name" value="DNAligase_adenylation"/>
</dbReference>
<feature type="active site" description="N6-AMP-lysine intermediate" evidence="14">
    <location>
        <position position="123"/>
    </location>
</feature>
<sequence length="678" mass="76099">MNKSVAQKRILKLRAEIEDLRYRYHVLDDPKVNDAVTDSLTCELRVLEKEFPELRDPLSPTERVGGKPLDKFVKVKHSTPMLSLNDAFSRADLEAWKERIKKLKSDFKGSPKSDFLEYFCELKLDGLAVSLIYKDGLFLRGATRGDGYIGEDVSENLKTIETIPLKLRTPFPKMIEVRGEVIMAKKTLRELNRVYEKINKPLLANTRNAAAGSLRQLDPKLSRERHLDFFAYDITEISKLGSSTPTWELSSQVDTHSNKHDFLRQLGFKVDKHEAVCRNLDEVWSFTEKIGKMRPNFPYGTDGVVISVNQTELSKRLGFVGKAPHYAVAFKYPAEKATTVIKDIIVQVGRTGVLTPLAVFTPTLVAGSTISKATLHNFNQIERLDVRIGDTVVIQKAGDVIPEVVEVLPKLRVGHEKKFKIPTHCSVCGSKVEKKEMVAYFCANSNCPAKNIRGLLHFARALEIDELGPKVLNRFRDEGLISDASDIFALKKEDISGLERFGEKSAENLIVSINARRKPPLWRFLYALGVLHVGEETAQDLAERFGILEKIMTAELEEIQAVPNIGPIVARSAYEFFHKKENIDLIKKILKTGIKILPAEKRIAGKLFGKTFVITGTLESMSREEAKEKIRALSGNVSESISSQTNYLITGESPGSKLARAPKLGVKVLTEKQFLNLL</sequence>
<dbReference type="InterPro" id="IPR036420">
    <property type="entry name" value="BRCT_dom_sf"/>
</dbReference>
<keyword evidence="9 14" id="KW-0460">Magnesium</keyword>
<keyword evidence="11 14" id="KW-0234">DNA repair</keyword>
<name>A0A1F6XSW2_9BACT</name>
<evidence type="ECO:0000313" key="16">
    <source>
        <dbReference type="EMBL" id="OGI97098.1"/>
    </source>
</evidence>
<feature type="binding site" evidence="14">
    <location>
        <position position="144"/>
    </location>
    <ligand>
        <name>NAD(+)</name>
        <dbReference type="ChEBI" id="CHEBI:57540"/>
    </ligand>
</feature>
<evidence type="ECO:0000256" key="7">
    <source>
        <dbReference type="ARBA" id="ARBA00022763"/>
    </source>
</evidence>
<feature type="binding site" evidence="14">
    <location>
        <position position="447"/>
    </location>
    <ligand>
        <name>Zn(2+)</name>
        <dbReference type="ChEBI" id="CHEBI:29105"/>
    </ligand>
</feature>
<keyword evidence="10 14" id="KW-0520">NAD</keyword>
<comment type="catalytic activity">
    <reaction evidence="12 14">
        <text>NAD(+) + (deoxyribonucleotide)n-3'-hydroxyl + 5'-phospho-(deoxyribonucleotide)m = (deoxyribonucleotide)n+m + AMP + beta-nicotinamide D-nucleotide.</text>
        <dbReference type="EC" id="6.5.1.2"/>
    </reaction>
</comment>
<dbReference type="Pfam" id="PF12826">
    <property type="entry name" value="HHH_2"/>
    <property type="match status" value="1"/>
</dbReference>
<dbReference type="PANTHER" id="PTHR23389">
    <property type="entry name" value="CHROMOSOME TRANSMISSION FIDELITY FACTOR 18"/>
    <property type="match status" value="1"/>
</dbReference>
<comment type="cofactor">
    <cofactor evidence="14">
        <name>Mg(2+)</name>
        <dbReference type="ChEBI" id="CHEBI:18420"/>
    </cofactor>
    <cofactor evidence="14">
        <name>Mn(2+)</name>
        <dbReference type="ChEBI" id="CHEBI:29035"/>
    </cofactor>
</comment>
<dbReference type="InterPro" id="IPR010994">
    <property type="entry name" value="RuvA_2-like"/>
</dbReference>
<keyword evidence="5 14" id="KW-0235">DNA replication</keyword>
<dbReference type="InterPro" id="IPR012340">
    <property type="entry name" value="NA-bd_OB-fold"/>
</dbReference>
<dbReference type="InterPro" id="IPR004150">
    <property type="entry name" value="NAD_DNA_ligase_OB"/>
</dbReference>
<dbReference type="CDD" id="cd17748">
    <property type="entry name" value="BRCT_DNA_ligase_like"/>
    <property type="match status" value="1"/>
</dbReference>
<evidence type="ECO:0000256" key="12">
    <source>
        <dbReference type="ARBA" id="ARBA00034005"/>
    </source>
</evidence>
<evidence type="ECO:0000256" key="4">
    <source>
        <dbReference type="ARBA" id="ARBA00022598"/>
    </source>
</evidence>
<feature type="binding site" evidence="14">
    <location>
        <position position="425"/>
    </location>
    <ligand>
        <name>Zn(2+)</name>
        <dbReference type="ChEBI" id="CHEBI:29105"/>
    </ligand>
</feature>
<dbReference type="InterPro" id="IPR041663">
    <property type="entry name" value="DisA/LigA_HHH"/>
</dbReference>
<feature type="binding site" evidence="14">
    <location>
        <position position="331"/>
    </location>
    <ligand>
        <name>NAD(+)</name>
        <dbReference type="ChEBI" id="CHEBI:57540"/>
    </ligand>
</feature>
<dbReference type="GO" id="GO:0006260">
    <property type="term" value="P:DNA replication"/>
    <property type="evidence" value="ECO:0007669"/>
    <property type="project" value="UniProtKB-KW"/>
</dbReference>
<dbReference type="HAMAP" id="MF_01588">
    <property type="entry name" value="DNA_ligase_A"/>
    <property type="match status" value="1"/>
</dbReference>
<protein>
    <recommendedName>
        <fullName evidence="3 14">DNA ligase</fullName>
        <ecNumber evidence="2 14">6.5.1.2</ecNumber>
    </recommendedName>
    <alternativeName>
        <fullName evidence="14">Polydeoxyribonucleotide synthase [NAD(+)]</fullName>
    </alternativeName>
</protein>
<evidence type="ECO:0000256" key="6">
    <source>
        <dbReference type="ARBA" id="ARBA00022723"/>
    </source>
</evidence>
<comment type="function">
    <text evidence="1 14">DNA ligase that catalyzes the formation of phosphodiester linkages between 5'-phosphoryl and 3'-hydroxyl groups in double-stranded DNA using NAD as a coenzyme and as the energy source for the reaction. It is essential for DNA replication and repair of damaged DNA.</text>
</comment>
<dbReference type="InterPro" id="IPR001357">
    <property type="entry name" value="BRCT_dom"/>
</dbReference>
<evidence type="ECO:0000256" key="8">
    <source>
        <dbReference type="ARBA" id="ARBA00022833"/>
    </source>
</evidence>
<organism evidence="16 17">
    <name type="scientific">Candidatus Nomurabacteria bacterium RIFCSPLOWO2_02_FULL_42_17</name>
    <dbReference type="NCBI Taxonomy" id="1801789"/>
    <lineage>
        <taxon>Bacteria</taxon>
        <taxon>Candidatus Nomuraibacteriota</taxon>
    </lineage>
</organism>
<feature type="binding site" evidence="14">
    <location>
        <position position="442"/>
    </location>
    <ligand>
        <name>Zn(2+)</name>
        <dbReference type="ChEBI" id="CHEBI:29105"/>
    </ligand>
</feature>
<evidence type="ECO:0000256" key="11">
    <source>
        <dbReference type="ARBA" id="ARBA00023204"/>
    </source>
</evidence>
<comment type="caution">
    <text evidence="14">Lacks conserved residue(s) required for the propagation of feature annotation.</text>
</comment>
<dbReference type="FunFam" id="2.40.50.140:FF:000012">
    <property type="entry name" value="DNA ligase"/>
    <property type="match status" value="1"/>
</dbReference>
<keyword evidence="4 14" id="KW-0436">Ligase</keyword>
<dbReference type="SUPFAM" id="SSF47781">
    <property type="entry name" value="RuvA domain 2-like"/>
    <property type="match status" value="1"/>
</dbReference>
<dbReference type="GO" id="GO:0005829">
    <property type="term" value="C:cytosol"/>
    <property type="evidence" value="ECO:0007669"/>
    <property type="project" value="TreeGrafter"/>
</dbReference>
<dbReference type="SMART" id="SM00532">
    <property type="entry name" value="LIGANc"/>
    <property type="match status" value="1"/>
</dbReference>
<dbReference type="EMBL" id="MFVN01000021">
    <property type="protein sequence ID" value="OGI97098.1"/>
    <property type="molecule type" value="Genomic_DNA"/>
</dbReference>
<dbReference type="FunFam" id="1.10.150.20:FF:000006">
    <property type="entry name" value="DNA ligase"/>
    <property type="match status" value="1"/>
</dbReference>
<dbReference type="Gene3D" id="6.20.10.30">
    <property type="match status" value="1"/>
</dbReference>
<dbReference type="Pfam" id="PF00533">
    <property type="entry name" value="BRCT"/>
    <property type="match status" value="1"/>
</dbReference>
<evidence type="ECO:0000256" key="14">
    <source>
        <dbReference type="HAMAP-Rule" id="MF_01588"/>
    </source>
</evidence>
<keyword evidence="8 14" id="KW-0862">Zinc</keyword>
<keyword evidence="7 14" id="KW-0227">DNA damage</keyword>
<accession>A0A1F6XSW2</accession>
<evidence type="ECO:0000256" key="13">
    <source>
        <dbReference type="ARBA" id="ARBA00060881"/>
    </source>
</evidence>
<dbReference type="Pfam" id="PF14520">
    <property type="entry name" value="HHH_5"/>
    <property type="match status" value="1"/>
</dbReference>
<dbReference type="InterPro" id="IPR018239">
    <property type="entry name" value="DNA_ligase_AS"/>
</dbReference>
<dbReference type="SMART" id="SM00278">
    <property type="entry name" value="HhH1"/>
    <property type="match status" value="4"/>
</dbReference>
<reference evidence="16 17" key="1">
    <citation type="journal article" date="2016" name="Nat. Commun.">
        <title>Thousands of microbial genomes shed light on interconnected biogeochemical processes in an aquifer system.</title>
        <authorList>
            <person name="Anantharaman K."/>
            <person name="Brown C.T."/>
            <person name="Hug L.A."/>
            <person name="Sharon I."/>
            <person name="Castelle C.J."/>
            <person name="Probst A.J."/>
            <person name="Thomas B.C."/>
            <person name="Singh A."/>
            <person name="Wilkins M.J."/>
            <person name="Karaoz U."/>
            <person name="Brodie E.L."/>
            <person name="Williams K.H."/>
            <person name="Hubbard S.S."/>
            <person name="Banfield J.F."/>
        </authorList>
    </citation>
    <scope>NUCLEOTIDE SEQUENCE [LARGE SCALE GENOMIC DNA]</scope>
</reference>
<feature type="binding site" evidence="14">
    <location>
        <begin position="83"/>
        <end position="84"/>
    </location>
    <ligand>
        <name>NAD(+)</name>
        <dbReference type="ChEBI" id="CHEBI:57540"/>
    </ligand>
</feature>
<feature type="binding site" evidence="14">
    <location>
        <position position="180"/>
    </location>
    <ligand>
        <name>NAD(+)</name>
        <dbReference type="ChEBI" id="CHEBI:57540"/>
    </ligand>
</feature>
<dbReference type="Gene3D" id="3.40.50.10190">
    <property type="entry name" value="BRCT domain"/>
    <property type="match status" value="1"/>
</dbReference>
<feature type="domain" description="BRCT" evidence="15">
    <location>
        <begin position="602"/>
        <end position="678"/>
    </location>
</feature>